<dbReference type="Pfam" id="PF03446">
    <property type="entry name" value="NAD_binding_2"/>
    <property type="match status" value="1"/>
</dbReference>
<dbReference type="InterPro" id="IPR029154">
    <property type="entry name" value="HIBADH-like_NADP-bd"/>
</dbReference>
<name>A0A4V3A0F2_9SPHI</name>
<feature type="domain" description="3-hydroxyisobutyrate dehydrogenase-like NAD-binding" evidence="5">
    <location>
        <begin position="164"/>
        <end position="284"/>
    </location>
</feature>
<dbReference type="Pfam" id="PF14833">
    <property type="entry name" value="NAD_binding_11"/>
    <property type="match status" value="1"/>
</dbReference>
<dbReference type="InterPro" id="IPR008927">
    <property type="entry name" value="6-PGluconate_DH-like_C_sf"/>
</dbReference>
<feature type="active site" evidence="3">
    <location>
        <position position="170"/>
    </location>
</feature>
<evidence type="ECO:0000256" key="3">
    <source>
        <dbReference type="PIRSR" id="PIRSR000103-1"/>
    </source>
</evidence>
<accession>A0A4V3A0F2</accession>
<gene>
    <name evidence="6" type="ORF">EZJ43_04130</name>
</gene>
<proteinExistence type="predicted"/>
<dbReference type="InterPro" id="IPR013328">
    <property type="entry name" value="6PGD_dom2"/>
</dbReference>
<dbReference type="GO" id="GO:0016491">
    <property type="term" value="F:oxidoreductase activity"/>
    <property type="evidence" value="ECO:0007669"/>
    <property type="project" value="UniProtKB-KW"/>
</dbReference>
<evidence type="ECO:0000313" key="6">
    <source>
        <dbReference type="EMBL" id="TDG37313.1"/>
    </source>
</evidence>
<evidence type="ECO:0000256" key="1">
    <source>
        <dbReference type="ARBA" id="ARBA00023002"/>
    </source>
</evidence>
<dbReference type="SUPFAM" id="SSF51735">
    <property type="entry name" value="NAD(P)-binding Rossmann-fold domains"/>
    <property type="match status" value="1"/>
</dbReference>
<dbReference type="AlphaFoldDB" id="A0A4V3A0F2"/>
<dbReference type="Gene3D" id="1.10.1040.10">
    <property type="entry name" value="N-(1-d-carboxylethyl)-l-norvaline Dehydrogenase, domain 2"/>
    <property type="match status" value="1"/>
</dbReference>
<dbReference type="GO" id="GO:0050661">
    <property type="term" value="F:NADP binding"/>
    <property type="evidence" value="ECO:0007669"/>
    <property type="project" value="InterPro"/>
</dbReference>
<dbReference type="EMBL" id="SJCY01000002">
    <property type="protein sequence ID" value="TDG37313.1"/>
    <property type="molecule type" value="Genomic_DNA"/>
</dbReference>
<keyword evidence="7" id="KW-1185">Reference proteome</keyword>
<dbReference type="GO" id="GO:0016054">
    <property type="term" value="P:organic acid catabolic process"/>
    <property type="evidence" value="ECO:0007669"/>
    <property type="project" value="UniProtKB-ARBA"/>
</dbReference>
<evidence type="ECO:0000256" key="2">
    <source>
        <dbReference type="ARBA" id="ARBA00023027"/>
    </source>
</evidence>
<dbReference type="OrthoDB" id="9786703at2"/>
<dbReference type="PANTHER" id="PTHR43580">
    <property type="entry name" value="OXIDOREDUCTASE GLYR1-RELATED"/>
    <property type="match status" value="1"/>
</dbReference>
<sequence>MKITFIGLGIMGTEMASNLAKNNVNLTVYNRTAIENLPFKNTNVTIADSLEDAVKDADIVFSMLSTPKAVEEVFFGQEKTLSLMKKNAIWADCSTVNPSFSLQAAKEAALYQIRFLDAPVSGSKIPAKNAELIFFVGGDAGVVKEATPYMNMMGKEILHVGDTGKGASLKMLVNMMLAQSMLIFAEAVLLGDKMGISKDFLLDLLPNLPVSAPFTKVKAASIKNDNYDVQFPLEWMHKDLHLAAITAYEVNQPLYIANLTKEIFAEANKDGMGRLDFSAIFKYLEKTK</sequence>
<dbReference type="InterPro" id="IPR051265">
    <property type="entry name" value="HIBADH-related_NP60_sf"/>
</dbReference>
<dbReference type="Proteomes" id="UP000295668">
    <property type="component" value="Unassembled WGS sequence"/>
</dbReference>
<dbReference type="PROSITE" id="PS00895">
    <property type="entry name" value="3_HYDROXYISOBUT_DH"/>
    <property type="match status" value="1"/>
</dbReference>
<feature type="domain" description="6-phosphogluconate dehydrogenase NADP-binding" evidence="4">
    <location>
        <begin position="2"/>
        <end position="161"/>
    </location>
</feature>
<evidence type="ECO:0000313" key="7">
    <source>
        <dbReference type="Proteomes" id="UP000295668"/>
    </source>
</evidence>
<evidence type="ECO:0000259" key="4">
    <source>
        <dbReference type="Pfam" id="PF03446"/>
    </source>
</evidence>
<dbReference type="Gene3D" id="3.40.50.720">
    <property type="entry name" value="NAD(P)-binding Rossmann-like Domain"/>
    <property type="match status" value="1"/>
</dbReference>
<dbReference type="GO" id="GO:0051287">
    <property type="term" value="F:NAD binding"/>
    <property type="evidence" value="ECO:0007669"/>
    <property type="project" value="InterPro"/>
</dbReference>
<dbReference type="SUPFAM" id="SSF48179">
    <property type="entry name" value="6-phosphogluconate dehydrogenase C-terminal domain-like"/>
    <property type="match status" value="1"/>
</dbReference>
<keyword evidence="1" id="KW-0560">Oxidoreductase</keyword>
<evidence type="ECO:0000259" key="5">
    <source>
        <dbReference type="Pfam" id="PF14833"/>
    </source>
</evidence>
<dbReference type="PANTHER" id="PTHR43580:SF2">
    <property type="entry name" value="CYTOKINE-LIKE NUCLEAR FACTOR N-PAC"/>
    <property type="match status" value="1"/>
</dbReference>
<protein>
    <submittedName>
        <fullName evidence="6">NAD(P)-dependent oxidoreductase</fullName>
    </submittedName>
</protein>
<dbReference type="InterPro" id="IPR006115">
    <property type="entry name" value="6PGDH_NADP-bd"/>
</dbReference>
<keyword evidence="2" id="KW-0520">NAD</keyword>
<reference evidence="6 7" key="1">
    <citation type="submission" date="2019-02" db="EMBL/GenBank/DDBJ databases">
        <title>Pedobacter sp. nov., a novel speices isolated from soil of pinguins habitat in Antarcitica.</title>
        <authorList>
            <person name="He R.-H."/>
        </authorList>
    </citation>
    <scope>NUCLEOTIDE SEQUENCE [LARGE SCALE GENOMIC DNA]</scope>
    <source>
        <strain evidence="6 7">E01020</strain>
    </source>
</reference>
<dbReference type="PIRSF" id="PIRSF000103">
    <property type="entry name" value="HIBADH"/>
    <property type="match status" value="1"/>
</dbReference>
<dbReference type="InterPro" id="IPR036291">
    <property type="entry name" value="NAD(P)-bd_dom_sf"/>
</dbReference>
<comment type="caution">
    <text evidence="6">The sequence shown here is derived from an EMBL/GenBank/DDBJ whole genome shotgun (WGS) entry which is preliminary data.</text>
</comment>
<dbReference type="InterPro" id="IPR002204">
    <property type="entry name" value="3-OH-isobutyrate_DH-rel_CS"/>
</dbReference>
<dbReference type="InterPro" id="IPR015815">
    <property type="entry name" value="HIBADH-related"/>
</dbReference>
<organism evidence="6 7">
    <name type="scientific">Pedobacter changchengzhani</name>
    <dbReference type="NCBI Taxonomy" id="2529274"/>
    <lineage>
        <taxon>Bacteria</taxon>
        <taxon>Pseudomonadati</taxon>
        <taxon>Bacteroidota</taxon>
        <taxon>Sphingobacteriia</taxon>
        <taxon>Sphingobacteriales</taxon>
        <taxon>Sphingobacteriaceae</taxon>
        <taxon>Pedobacter</taxon>
    </lineage>
</organism>